<dbReference type="PANTHER" id="PTHR10742">
    <property type="entry name" value="FLAVIN MONOAMINE OXIDASE"/>
    <property type="match status" value="1"/>
</dbReference>
<feature type="domain" description="Amine oxidase" evidence="1">
    <location>
        <begin position="16"/>
        <end position="462"/>
    </location>
</feature>
<dbReference type="GO" id="GO:0046592">
    <property type="term" value="F:polyamine oxidase activity"/>
    <property type="evidence" value="ECO:0007669"/>
    <property type="project" value="TreeGrafter"/>
</dbReference>
<dbReference type="Proteomes" id="UP000324832">
    <property type="component" value="Unassembled WGS sequence"/>
</dbReference>
<evidence type="ECO:0000313" key="2">
    <source>
        <dbReference type="EMBL" id="VVC98690.1"/>
    </source>
</evidence>
<keyword evidence="3" id="KW-1185">Reference proteome</keyword>
<dbReference type="Gene3D" id="3.50.50.60">
    <property type="entry name" value="FAD/NAD(P)-binding domain"/>
    <property type="match status" value="1"/>
</dbReference>
<dbReference type="InterPro" id="IPR050281">
    <property type="entry name" value="Flavin_monoamine_oxidase"/>
</dbReference>
<sequence>MSASVMDVLVIGCGASGVAALRKLHDAGLKVLGLEADDRIGGRIKSIPYGDCYLDVGAAWCHGEKENIVFEMANPLGLLGRPKPHHKWYVQSNGELLSADNCENILKALDDEVAAAKKDGATSIADCVRTAAKRNPALKRDSKLTQSFVEWFEKNNHLGGQREPCTAKSLRGLVENWGCEGEFMLNWKGKGYKTIFDILLNKYPDPSKEIPIQIHFKKEVETIKWRSTQGTEAGSPLVQVKCTDGSLYTARSVIVTVSLGVLKERHHHLFNPRLPEEKINTINSLQLCVLDKIYIEFTKAWWPEFPGCFTILWREDDKGKFSGADEWITEISGFNTVEYHPNLLLAWIYGTAAEKMEKLSVDEVKAGLHKLLEMFKKQFKVTPIKCITRTQWASNPLARGSYSYRSVATEQNGASATILGKPLYHGNNFPVVCFAGEASSHHRHASVHGAVEAGFREAARLIDTFNNKTYL</sequence>
<evidence type="ECO:0000313" key="3">
    <source>
        <dbReference type="Proteomes" id="UP000324832"/>
    </source>
</evidence>
<organism evidence="2 3">
    <name type="scientific">Leptidea sinapis</name>
    <dbReference type="NCBI Taxonomy" id="189913"/>
    <lineage>
        <taxon>Eukaryota</taxon>
        <taxon>Metazoa</taxon>
        <taxon>Ecdysozoa</taxon>
        <taxon>Arthropoda</taxon>
        <taxon>Hexapoda</taxon>
        <taxon>Insecta</taxon>
        <taxon>Pterygota</taxon>
        <taxon>Neoptera</taxon>
        <taxon>Endopterygota</taxon>
        <taxon>Lepidoptera</taxon>
        <taxon>Glossata</taxon>
        <taxon>Ditrysia</taxon>
        <taxon>Papilionoidea</taxon>
        <taxon>Pieridae</taxon>
        <taxon>Dismorphiinae</taxon>
        <taxon>Leptidea</taxon>
    </lineage>
</organism>
<dbReference type="PANTHER" id="PTHR10742:SF398">
    <property type="entry name" value="AMINE OXIDASE DOMAIN-CONTAINING PROTEIN-RELATED"/>
    <property type="match status" value="1"/>
</dbReference>
<protein>
    <recommendedName>
        <fullName evidence="1">Amine oxidase domain-containing protein</fullName>
    </recommendedName>
</protein>
<reference evidence="2 3" key="1">
    <citation type="submission" date="2017-07" db="EMBL/GenBank/DDBJ databases">
        <authorList>
            <person name="Talla V."/>
            <person name="Backstrom N."/>
        </authorList>
    </citation>
    <scope>NUCLEOTIDE SEQUENCE [LARGE SCALE GENOMIC DNA]</scope>
</reference>
<dbReference type="InterPro" id="IPR036188">
    <property type="entry name" value="FAD/NAD-bd_sf"/>
</dbReference>
<evidence type="ECO:0000259" key="1">
    <source>
        <dbReference type="Pfam" id="PF01593"/>
    </source>
</evidence>
<dbReference type="Gene3D" id="3.90.660.10">
    <property type="match status" value="1"/>
</dbReference>
<accession>A0A5E4QM07</accession>
<dbReference type="EMBL" id="FZQP02003734">
    <property type="protein sequence ID" value="VVC98690.1"/>
    <property type="molecule type" value="Genomic_DNA"/>
</dbReference>
<gene>
    <name evidence="2" type="ORF">LSINAPIS_LOCUS9727</name>
</gene>
<dbReference type="Pfam" id="PF01593">
    <property type="entry name" value="Amino_oxidase"/>
    <property type="match status" value="1"/>
</dbReference>
<dbReference type="SUPFAM" id="SSF51905">
    <property type="entry name" value="FAD/NAD(P)-binding domain"/>
    <property type="match status" value="1"/>
</dbReference>
<dbReference type="InterPro" id="IPR002937">
    <property type="entry name" value="Amino_oxidase"/>
</dbReference>
<name>A0A5E4QM07_9NEOP</name>
<proteinExistence type="predicted"/>
<dbReference type="AlphaFoldDB" id="A0A5E4QM07"/>
<dbReference type="SUPFAM" id="SSF54373">
    <property type="entry name" value="FAD-linked reductases, C-terminal domain"/>
    <property type="match status" value="1"/>
</dbReference>